<feature type="compositionally biased region" description="Basic and acidic residues" evidence="9">
    <location>
        <begin position="273"/>
        <end position="290"/>
    </location>
</feature>
<evidence type="ECO:0000256" key="2">
    <source>
        <dbReference type="ARBA" id="ARBA00012750"/>
    </source>
</evidence>
<dbReference type="GeneID" id="54287306"/>
<keyword evidence="4" id="KW-0808">Transferase</keyword>
<dbReference type="AlphaFoldDB" id="A0A6A5XXQ7"/>
<keyword evidence="12" id="KW-1185">Reference proteome</keyword>
<reference evidence="11" key="1">
    <citation type="journal article" date="2020" name="Stud. Mycol.">
        <title>101 Dothideomycetes genomes: a test case for predicting lifestyles and emergence of pathogens.</title>
        <authorList>
            <person name="Haridas S."/>
            <person name="Albert R."/>
            <person name="Binder M."/>
            <person name="Bloem J."/>
            <person name="Labutti K."/>
            <person name="Salamov A."/>
            <person name="Andreopoulos B."/>
            <person name="Baker S."/>
            <person name="Barry K."/>
            <person name="Bills G."/>
            <person name="Bluhm B."/>
            <person name="Cannon C."/>
            <person name="Castanera R."/>
            <person name="Culley D."/>
            <person name="Daum C."/>
            <person name="Ezra D."/>
            <person name="Gonzalez J."/>
            <person name="Henrissat B."/>
            <person name="Kuo A."/>
            <person name="Liang C."/>
            <person name="Lipzen A."/>
            <person name="Lutzoni F."/>
            <person name="Magnuson J."/>
            <person name="Mondo S."/>
            <person name="Nolan M."/>
            <person name="Ohm R."/>
            <person name="Pangilinan J."/>
            <person name="Park H.-J."/>
            <person name="Ramirez L."/>
            <person name="Alfaro M."/>
            <person name="Sun H."/>
            <person name="Tritt A."/>
            <person name="Yoshinaga Y."/>
            <person name="Zwiers L.-H."/>
            <person name="Turgeon B."/>
            <person name="Goodwin S."/>
            <person name="Spatafora J."/>
            <person name="Crous P."/>
            <person name="Grigoriev I."/>
        </authorList>
    </citation>
    <scope>NUCLEOTIDE SEQUENCE</scope>
    <source>
        <strain evidence="11">CBS 175.79</strain>
    </source>
</reference>
<feature type="domain" description="tRNA wybutosine-synthesizing protein" evidence="10">
    <location>
        <begin position="10"/>
        <end position="251"/>
    </location>
</feature>
<evidence type="ECO:0000256" key="6">
    <source>
        <dbReference type="ARBA" id="ARBA00022694"/>
    </source>
</evidence>
<keyword evidence="3" id="KW-0489">Methyltransferase</keyword>
<evidence type="ECO:0000256" key="5">
    <source>
        <dbReference type="ARBA" id="ARBA00022691"/>
    </source>
</evidence>
<dbReference type="PANTHER" id="PTHR48418">
    <property type="entry name" value="TRNA WYBUTOSINE-SYNTHESIZING PROTEIN 3"/>
    <property type="match status" value="1"/>
</dbReference>
<keyword evidence="5" id="KW-0949">S-adenosyl-L-methionine</keyword>
<protein>
    <recommendedName>
        <fullName evidence="2">tRNA(Phe) 7-[(3-amino-3-carboxypropyl)-4-demethylwyosine(37)-N(4)]-methyltransferase</fullName>
        <ecNumber evidence="2">2.1.1.282</ecNumber>
    </recommendedName>
    <alternativeName>
        <fullName evidence="7">tRNA(Phe) 7-((3-amino-3-carboxypropyl)-4-demethylwyosine(37)-N(4))-methyltransferase</fullName>
    </alternativeName>
</protein>
<comment type="similarity">
    <text evidence="1">Belongs to the TYW3 family.</text>
</comment>
<evidence type="ECO:0000256" key="8">
    <source>
        <dbReference type="ARBA" id="ARBA00049202"/>
    </source>
</evidence>
<dbReference type="GO" id="GO:0008033">
    <property type="term" value="P:tRNA processing"/>
    <property type="evidence" value="ECO:0007669"/>
    <property type="project" value="UniProtKB-KW"/>
</dbReference>
<evidence type="ECO:0000259" key="10">
    <source>
        <dbReference type="Pfam" id="PF02676"/>
    </source>
</evidence>
<evidence type="ECO:0000313" key="12">
    <source>
        <dbReference type="Proteomes" id="UP000799778"/>
    </source>
</evidence>
<feature type="region of interest" description="Disordered" evidence="9">
    <location>
        <begin position="260"/>
        <end position="290"/>
    </location>
</feature>
<sequence>MAAQTRFETKKRQILGQLGVPEGEYHDLSPKGSVDEPIRPLISDINRLDGLVTTSSCSGRVSVFLEGKKKGTTSTESTEDLKDLSAPSANAGPGGKGGGSWLFISHEPVDMSKFDQDSNLMSLLNLSVPSSPMQKPSSNCSYIHVKFEPMILHILTASIDHAQRVTSASLSAGFRESGAVSLNPTKLGESNPMVAVRSAGYSFDTIVGYQNEHDENVAMVDEAYLRAMFNIANERFKTNMDRIARFRKALLEQYEPEADSCGLRSKTKSSKLSWEDPELRRQRKREEGLARQRALIAETESSQIIETP</sequence>
<evidence type="ECO:0000256" key="3">
    <source>
        <dbReference type="ARBA" id="ARBA00022603"/>
    </source>
</evidence>
<evidence type="ECO:0000256" key="9">
    <source>
        <dbReference type="SAM" id="MobiDB-lite"/>
    </source>
</evidence>
<dbReference type="EC" id="2.1.1.282" evidence="2"/>
<proteinExistence type="inferred from homology"/>
<name>A0A6A5XXQ7_9PLEO</name>
<comment type="catalytic activity">
    <reaction evidence="8">
        <text>4-demethyl-7-[(3S)-3-amino-3-carboxypropyl]wyosine(37) in tRNA(Phe) + S-adenosyl-L-methionine = 7-[(3S)-3-amino-3-carboxypropyl]wyosine(37) in tRNA(Phe) + S-adenosyl-L-homocysteine + H(+)</text>
        <dbReference type="Rhea" id="RHEA:36635"/>
        <dbReference type="Rhea" id="RHEA-COMP:10378"/>
        <dbReference type="Rhea" id="RHEA-COMP:10379"/>
        <dbReference type="ChEBI" id="CHEBI:15378"/>
        <dbReference type="ChEBI" id="CHEBI:57856"/>
        <dbReference type="ChEBI" id="CHEBI:59789"/>
        <dbReference type="ChEBI" id="CHEBI:73543"/>
        <dbReference type="ChEBI" id="CHEBI:73550"/>
        <dbReference type="EC" id="2.1.1.282"/>
    </reaction>
</comment>
<dbReference type="Pfam" id="PF02676">
    <property type="entry name" value="TYW3"/>
    <property type="match status" value="1"/>
</dbReference>
<dbReference type="PANTHER" id="PTHR48418:SF1">
    <property type="entry name" value="TRNA WYBUTOSINE-SYNTHESIZING PROTEIN 3"/>
    <property type="match status" value="1"/>
</dbReference>
<dbReference type="InterPro" id="IPR003827">
    <property type="entry name" value="tRNA_yW-synthesising"/>
</dbReference>
<keyword evidence="6" id="KW-0819">tRNA processing</keyword>
<dbReference type="SUPFAM" id="SSF111278">
    <property type="entry name" value="SSo0622-like"/>
    <property type="match status" value="1"/>
</dbReference>
<evidence type="ECO:0000256" key="1">
    <source>
        <dbReference type="ARBA" id="ARBA00008569"/>
    </source>
</evidence>
<dbReference type="GO" id="GO:0032259">
    <property type="term" value="P:methylation"/>
    <property type="evidence" value="ECO:0007669"/>
    <property type="project" value="UniProtKB-KW"/>
</dbReference>
<dbReference type="EMBL" id="ML978068">
    <property type="protein sequence ID" value="KAF2017430.1"/>
    <property type="molecule type" value="Genomic_DNA"/>
</dbReference>
<gene>
    <name evidence="11" type="ORF">BU24DRAFT_432159</name>
</gene>
<organism evidence="11 12">
    <name type="scientific">Aaosphaeria arxii CBS 175.79</name>
    <dbReference type="NCBI Taxonomy" id="1450172"/>
    <lineage>
        <taxon>Eukaryota</taxon>
        <taxon>Fungi</taxon>
        <taxon>Dikarya</taxon>
        <taxon>Ascomycota</taxon>
        <taxon>Pezizomycotina</taxon>
        <taxon>Dothideomycetes</taxon>
        <taxon>Pleosporomycetidae</taxon>
        <taxon>Pleosporales</taxon>
        <taxon>Pleosporales incertae sedis</taxon>
        <taxon>Aaosphaeria</taxon>
    </lineage>
</organism>
<evidence type="ECO:0000256" key="4">
    <source>
        <dbReference type="ARBA" id="ARBA00022679"/>
    </source>
</evidence>
<dbReference type="RefSeq" id="XP_033385769.1">
    <property type="nucleotide sequence ID" value="XM_033529909.1"/>
</dbReference>
<dbReference type="InterPro" id="IPR036602">
    <property type="entry name" value="tRNA_yW-synthesising-like_sf"/>
</dbReference>
<dbReference type="Proteomes" id="UP000799778">
    <property type="component" value="Unassembled WGS sequence"/>
</dbReference>
<dbReference type="GO" id="GO:0008168">
    <property type="term" value="F:methyltransferase activity"/>
    <property type="evidence" value="ECO:0007669"/>
    <property type="project" value="UniProtKB-KW"/>
</dbReference>
<dbReference type="Gene3D" id="3.30.1960.10">
    <property type="entry name" value="tRNA wybutosine-synthesizing-like"/>
    <property type="match status" value="1"/>
</dbReference>
<evidence type="ECO:0000256" key="7">
    <source>
        <dbReference type="ARBA" id="ARBA00030554"/>
    </source>
</evidence>
<dbReference type="OrthoDB" id="263283at2759"/>
<evidence type="ECO:0000313" key="11">
    <source>
        <dbReference type="EMBL" id="KAF2017430.1"/>
    </source>
</evidence>
<accession>A0A6A5XXQ7</accession>
<feature type="region of interest" description="Disordered" evidence="9">
    <location>
        <begin position="70"/>
        <end position="95"/>
    </location>
</feature>